<sequence>MKKLKKNFLNTLIKSIFNLLNQRLSFISKVVLRRQLSFWSSSLSYSSLDSSWYRVLEQFVDLNGY</sequence>
<organism evidence="1 2">
    <name type="scientific">Brachionus plicatilis</name>
    <name type="common">Marine rotifer</name>
    <name type="synonym">Brachionus muelleri</name>
    <dbReference type="NCBI Taxonomy" id="10195"/>
    <lineage>
        <taxon>Eukaryota</taxon>
        <taxon>Metazoa</taxon>
        <taxon>Spiralia</taxon>
        <taxon>Gnathifera</taxon>
        <taxon>Rotifera</taxon>
        <taxon>Eurotatoria</taxon>
        <taxon>Monogononta</taxon>
        <taxon>Pseudotrocha</taxon>
        <taxon>Ploima</taxon>
        <taxon>Brachionidae</taxon>
        <taxon>Brachionus</taxon>
    </lineage>
</organism>
<accession>A0A3M7P6G2</accession>
<proteinExistence type="predicted"/>
<evidence type="ECO:0000313" key="2">
    <source>
        <dbReference type="Proteomes" id="UP000276133"/>
    </source>
</evidence>
<gene>
    <name evidence="1" type="ORF">BpHYR1_048708</name>
</gene>
<protein>
    <submittedName>
        <fullName evidence="1">Uncharacterized protein</fullName>
    </submittedName>
</protein>
<name>A0A3M7P6G2_BRAPC</name>
<evidence type="ECO:0000313" key="1">
    <source>
        <dbReference type="EMBL" id="RMZ94529.1"/>
    </source>
</evidence>
<dbReference type="EMBL" id="REGN01012989">
    <property type="protein sequence ID" value="RMZ94529.1"/>
    <property type="molecule type" value="Genomic_DNA"/>
</dbReference>
<dbReference type="AlphaFoldDB" id="A0A3M7P6G2"/>
<comment type="caution">
    <text evidence="1">The sequence shown here is derived from an EMBL/GenBank/DDBJ whole genome shotgun (WGS) entry which is preliminary data.</text>
</comment>
<keyword evidence="2" id="KW-1185">Reference proteome</keyword>
<dbReference type="Proteomes" id="UP000276133">
    <property type="component" value="Unassembled WGS sequence"/>
</dbReference>
<reference evidence="1 2" key="1">
    <citation type="journal article" date="2018" name="Sci. Rep.">
        <title>Genomic signatures of local adaptation to the degree of environmental predictability in rotifers.</title>
        <authorList>
            <person name="Franch-Gras L."/>
            <person name="Hahn C."/>
            <person name="Garcia-Roger E.M."/>
            <person name="Carmona M.J."/>
            <person name="Serra M."/>
            <person name="Gomez A."/>
        </authorList>
    </citation>
    <scope>NUCLEOTIDE SEQUENCE [LARGE SCALE GENOMIC DNA]</scope>
    <source>
        <strain evidence="1">HYR1</strain>
    </source>
</reference>